<dbReference type="eggNOG" id="KOG4389">
    <property type="taxonomic scope" value="Eukaryota"/>
</dbReference>
<reference evidence="7" key="1">
    <citation type="submission" date="2011-05" db="EMBL/GenBank/DDBJ databases">
        <authorList>
            <person name="Richards S.R."/>
            <person name="Qu J."/>
            <person name="Jiang H."/>
            <person name="Jhangiani S.N."/>
            <person name="Agravi P."/>
            <person name="Goodspeed R."/>
            <person name="Gross S."/>
            <person name="Mandapat C."/>
            <person name="Jackson L."/>
            <person name="Mathew T."/>
            <person name="Pu L."/>
            <person name="Thornton R."/>
            <person name="Saada N."/>
            <person name="Wilczek-Boney K.B."/>
            <person name="Lee S."/>
            <person name="Kovar C."/>
            <person name="Wu Y."/>
            <person name="Scherer S.E."/>
            <person name="Worley K.C."/>
            <person name="Muzny D.M."/>
            <person name="Gibbs R."/>
        </authorList>
    </citation>
    <scope>NUCLEOTIDE SEQUENCE</scope>
    <source>
        <strain evidence="7">Brora</strain>
    </source>
</reference>
<comment type="similarity">
    <text evidence="1">Belongs to the type-B carboxylesterase/lipase family.</text>
</comment>
<sequence>LHYTCALRKPRLTSTETACTSPSLSPLPLSILTRRHHWGQWQAGSFTFFSGRDNHLQLPPWTTLDLYKSQSSSHTISTTNQPTNQANKPTTMIPLCIIILLSPALSTGQPLQDHDQPTAATTTGILHGRRVSTSSGLVDQFLGVPYAKPPVKNLRFKPPQTYRSRKHVETSTYAPSCMQPPHLEDAMYPQINRNESKYANSEDCLYLNIYLPTTTMTKNKKKEKLAILFWVPGEGYNYASSRQFDGSMLASFGQVMVVTINYRVSAFGFLTTGSKDAPGNVGIWDQIAALRWVKENGRAFGGDVEKVTLVGRFTGAMSITALIASPLAMHDGIPLFHRAVIQSGVADGGNWIFDRNPIKGMWKLARKVGCNKSEIVSEVMKCLRNVDAVTLNEASAYIHSWRLVLDDDVVPMEPMKSIKAGKHVPVPVILGYTNDEGSLCVLTQKLLKSRFFTKLVDDQLDREEFAVLAKGFFNEYLSADENVDQIARDAVEQYEKASGSWRDRYVKMCGDVYVKHKVKAFARQLSVHGSRVFMYEFVHRPEESIHPEFLRGAHGDDVLFMFGLVRESRRSTEAEKRLSVQMMTAWTSFVKFGNPNPMLDSDVEWPAYSIFEKQYWQFSTLNGDKVKNIKEDNNVDSFLSSVTQKESEKRTNNSIQH</sequence>
<evidence type="ECO:0000256" key="3">
    <source>
        <dbReference type="ARBA" id="ARBA00022801"/>
    </source>
</evidence>
<keyword evidence="4" id="KW-0325">Glycoprotein</keyword>
<dbReference type="GO" id="GO:0003990">
    <property type="term" value="F:acetylcholinesterase activity"/>
    <property type="evidence" value="ECO:0007669"/>
    <property type="project" value="TreeGrafter"/>
</dbReference>
<accession>T1J9H2</accession>
<organism evidence="6 7">
    <name type="scientific">Strigamia maritima</name>
    <name type="common">European centipede</name>
    <name type="synonym">Geophilus maritimus</name>
    <dbReference type="NCBI Taxonomy" id="126957"/>
    <lineage>
        <taxon>Eukaryota</taxon>
        <taxon>Metazoa</taxon>
        <taxon>Ecdysozoa</taxon>
        <taxon>Arthropoda</taxon>
        <taxon>Myriapoda</taxon>
        <taxon>Chilopoda</taxon>
        <taxon>Pleurostigmophora</taxon>
        <taxon>Geophilomorpha</taxon>
        <taxon>Linotaeniidae</taxon>
        <taxon>Strigamia</taxon>
    </lineage>
</organism>
<dbReference type="EMBL" id="JH431975">
    <property type="status" value="NOT_ANNOTATED_CDS"/>
    <property type="molecule type" value="Genomic_DNA"/>
</dbReference>
<keyword evidence="7" id="KW-1185">Reference proteome</keyword>
<dbReference type="OMA" id="QFCGDMY"/>
<dbReference type="GO" id="GO:0005886">
    <property type="term" value="C:plasma membrane"/>
    <property type="evidence" value="ECO:0007669"/>
    <property type="project" value="TreeGrafter"/>
</dbReference>
<dbReference type="GO" id="GO:0019695">
    <property type="term" value="P:choline metabolic process"/>
    <property type="evidence" value="ECO:0007669"/>
    <property type="project" value="TreeGrafter"/>
</dbReference>
<evidence type="ECO:0000313" key="6">
    <source>
        <dbReference type="EnsemblMetazoa" id="SMAR010368-PA"/>
    </source>
</evidence>
<feature type="domain" description="Carboxylesterase type B" evidence="5">
    <location>
        <begin position="116"/>
        <end position="629"/>
    </location>
</feature>
<dbReference type="PhylomeDB" id="T1J9H2"/>
<name>T1J9H2_STRMM</name>
<evidence type="ECO:0000256" key="1">
    <source>
        <dbReference type="ARBA" id="ARBA00005964"/>
    </source>
</evidence>
<dbReference type="InterPro" id="IPR019819">
    <property type="entry name" value="Carboxylesterase_B_CS"/>
</dbReference>
<dbReference type="GO" id="GO:0005615">
    <property type="term" value="C:extracellular space"/>
    <property type="evidence" value="ECO:0007669"/>
    <property type="project" value="TreeGrafter"/>
</dbReference>
<dbReference type="Proteomes" id="UP000014500">
    <property type="component" value="Unassembled WGS sequence"/>
</dbReference>
<dbReference type="InterPro" id="IPR050654">
    <property type="entry name" value="AChE-related_enzymes"/>
</dbReference>
<dbReference type="InterPro" id="IPR002018">
    <property type="entry name" value="CarbesteraseB"/>
</dbReference>
<dbReference type="Pfam" id="PF00135">
    <property type="entry name" value="COesterase"/>
    <property type="match status" value="1"/>
</dbReference>
<evidence type="ECO:0000256" key="4">
    <source>
        <dbReference type="ARBA" id="ARBA00023180"/>
    </source>
</evidence>
<evidence type="ECO:0000313" key="7">
    <source>
        <dbReference type="Proteomes" id="UP000014500"/>
    </source>
</evidence>
<dbReference type="PANTHER" id="PTHR43918:SF4">
    <property type="entry name" value="CARBOXYLIC ESTER HYDROLASE"/>
    <property type="match status" value="1"/>
</dbReference>
<reference evidence="6" key="2">
    <citation type="submission" date="2015-02" db="UniProtKB">
        <authorList>
            <consortium name="EnsemblMetazoa"/>
        </authorList>
    </citation>
    <scope>IDENTIFICATION</scope>
</reference>
<keyword evidence="2" id="KW-0719">Serine esterase</keyword>
<dbReference type="EnsemblMetazoa" id="SMAR010368-RA">
    <property type="protein sequence ID" value="SMAR010368-PA"/>
    <property type="gene ID" value="SMAR010368"/>
</dbReference>
<dbReference type="ESTHER" id="strmm-t1j9h2">
    <property type="family name" value="Carb_B_Arthropoda"/>
</dbReference>
<dbReference type="HOGENOM" id="CLU_006586_13_0_1"/>
<evidence type="ECO:0000259" key="5">
    <source>
        <dbReference type="Pfam" id="PF00135"/>
    </source>
</evidence>
<dbReference type="SUPFAM" id="SSF53474">
    <property type="entry name" value="alpha/beta-Hydrolases"/>
    <property type="match status" value="1"/>
</dbReference>
<dbReference type="AlphaFoldDB" id="T1J9H2"/>
<dbReference type="PROSITE" id="PS00941">
    <property type="entry name" value="CARBOXYLESTERASE_B_2"/>
    <property type="match status" value="1"/>
</dbReference>
<dbReference type="STRING" id="126957.T1J9H2"/>
<dbReference type="InterPro" id="IPR029058">
    <property type="entry name" value="AB_hydrolase_fold"/>
</dbReference>
<evidence type="ECO:0000256" key="2">
    <source>
        <dbReference type="ARBA" id="ARBA00022487"/>
    </source>
</evidence>
<dbReference type="Gene3D" id="3.40.50.1820">
    <property type="entry name" value="alpha/beta hydrolase"/>
    <property type="match status" value="1"/>
</dbReference>
<proteinExistence type="inferred from homology"/>
<dbReference type="PANTHER" id="PTHR43918">
    <property type="entry name" value="ACETYLCHOLINESTERASE"/>
    <property type="match status" value="1"/>
</dbReference>
<keyword evidence="3" id="KW-0378">Hydrolase</keyword>
<protein>
    <recommendedName>
        <fullName evidence="5">Carboxylesterase type B domain-containing protein</fullName>
    </recommendedName>
</protein>
<dbReference type="GO" id="GO:0006581">
    <property type="term" value="P:acetylcholine catabolic process"/>
    <property type="evidence" value="ECO:0007669"/>
    <property type="project" value="TreeGrafter"/>
</dbReference>